<evidence type="ECO:0000256" key="2">
    <source>
        <dbReference type="ARBA" id="ARBA00022723"/>
    </source>
</evidence>
<organism evidence="4 5">
    <name type="scientific">Frankliniella fusca</name>
    <dbReference type="NCBI Taxonomy" id="407009"/>
    <lineage>
        <taxon>Eukaryota</taxon>
        <taxon>Metazoa</taxon>
        <taxon>Ecdysozoa</taxon>
        <taxon>Arthropoda</taxon>
        <taxon>Hexapoda</taxon>
        <taxon>Insecta</taxon>
        <taxon>Pterygota</taxon>
        <taxon>Neoptera</taxon>
        <taxon>Paraneoptera</taxon>
        <taxon>Thysanoptera</taxon>
        <taxon>Terebrantia</taxon>
        <taxon>Thripoidea</taxon>
        <taxon>Thripidae</taxon>
        <taxon>Frankliniella</taxon>
    </lineage>
</organism>
<reference evidence="4" key="1">
    <citation type="submission" date="2021-07" db="EMBL/GenBank/DDBJ databases">
        <authorList>
            <person name="Catto M.A."/>
            <person name="Jacobson A."/>
            <person name="Kennedy G."/>
            <person name="Labadie P."/>
            <person name="Hunt B.G."/>
            <person name="Srinivasan R."/>
        </authorList>
    </citation>
    <scope>NUCLEOTIDE SEQUENCE</scope>
    <source>
        <strain evidence="4">PL_HMW_Pooled</strain>
        <tissue evidence="4">Head</tissue>
    </source>
</reference>
<dbReference type="AlphaFoldDB" id="A0AAE1I0B6"/>
<dbReference type="InterPro" id="IPR027806">
    <property type="entry name" value="HARBI1_dom"/>
</dbReference>
<sequence length="321" mass="37692">MDFLRRMGPVLLFLMAMHIDLGMKYQLWRWLRGRSRRRWWVRPINRVRNAQGMYHNLVQELITDDHEEFFGLFRMWPEQFNLLVRLVHPFLKKHSIRTPLPTELRVAVTLIDGGVWANTDLATDLAENNLDLPDARPLPGMNLPFRYVFIGDEAFPLGQRMMRPYPRANLDDDKRIFNYRLSRARRCIENAFGILSARWLILHQPLVMSPENSENLFRALVCLHNFIMMGEEMRQPFERQYVPPGYVDVEEEDGSVRDGLWRQHVSPHFADLGRIGGNRSNATASGMRDYLKQYFNCDLGYEQCPWQAATAFRGHNLNDAA</sequence>
<dbReference type="Proteomes" id="UP001219518">
    <property type="component" value="Unassembled WGS sequence"/>
</dbReference>
<dbReference type="GO" id="GO:0046872">
    <property type="term" value="F:metal ion binding"/>
    <property type="evidence" value="ECO:0007669"/>
    <property type="project" value="UniProtKB-KW"/>
</dbReference>
<accession>A0AAE1I0B6</accession>
<keyword evidence="5" id="KW-1185">Reference proteome</keyword>
<comment type="caution">
    <text evidence="4">The sequence shown here is derived from an EMBL/GenBank/DDBJ whole genome shotgun (WGS) entry which is preliminary data.</text>
</comment>
<proteinExistence type="predicted"/>
<comment type="cofactor">
    <cofactor evidence="1">
        <name>a divalent metal cation</name>
        <dbReference type="ChEBI" id="CHEBI:60240"/>
    </cofactor>
</comment>
<gene>
    <name evidence="4" type="ORF">KUF71_020199</name>
</gene>
<keyword evidence="2" id="KW-0479">Metal-binding</keyword>
<dbReference type="EMBL" id="JAHWGI010001404">
    <property type="protein sequence ID" value="KAK3929806.1"/>
    <property type="molecule type" value="Genomic_DNA"/>
</dbReference>
<evidence type="ECO:0000313" key="4">
    <source>
        <dbReference type="EMBL" id="KAK3929806.1"/>
    </source>
</evidence>
<evidence type="ECO:0000259" key="3">
    <source>
        <dbReference type="Pfam" id="PF13359"/>
    </source>
</evidence>
<reference evidence="4" key="2">
    <citation type="journal article" date="2023" name="BMC Genomics">
        <title>Pest status, molecular evolution, and epigenetic factors derived from the genome assembly of Frankliniella fusca, a thysanopteran phytovirus vector.</title>
        <authorList>
            <person name="Catto M.A."/>
            <person name="Labadie P.E."/>
            <person name="Jacobson A.L."/>
            <person name="Kennedy G.G."/>
            <person name="Srinivasan R."/>
            <person name="Hunt B.G."/>
        </authorList>
    </citation>
    <scope>NUCLEOTIDE SEQUENCE</scope>
    <source>
        <strain evidence="4">PL_HMW_Pooled</strain>
    </source>
</reference>
<protein>
    <submittedName>
        <fullName evidence="4">Protein ALP1-like</fullName>
    </submittedName>
</protein>
<dbReference type="Pfam" id="PF13359">
    <property type="entry name" value="DDE_Tnp_4"/>
    <property type="match status" value="1"/>
</dbReference>
<feature type="domain" description="DDE Tnp4" evidence="3">
    <location>
        <begin position="114"/>
        <end position="225"/>
    </location>
</feature>
<name>A0AAE1I0B6_9NEOP</name>
<evidence type="ECO:0000256" key="1">
    <source>
        <dbReference type="ARBA" id="ARBA00001968"/>
    </source>
</evidence>
<evidence type="ECO:0000313" key="5">
    <source>
        <dbReference type="Proteomes" id="UP001219518"/>
    </source>
</evidence>